<evidence type="ECO:0000259" key="6">
    <source>
        <dbReference type="Pfam" id="PF05182"/>
    </source>
</evidence>
<keyword evidence="4" id="KW-0539">Nucleus</keyword>
<gene>
    <name evidence="7" type="ORF">IE077_001694</name>
</gene>
<evidence type="ECO:0000256" key="3">
    <source>
        <dbReference type="ARBA" id="ARBA00022664"/>
    </source>
</evidence>
<comment type="subcellular location">
    <subcellularLocation>
        <location evidence="1">Nucleus</location>
    </subcellularLocation>
</comment>
<feature type="non-terminal residue" evidence="7">
    <location>
        <position position="1"/>
    </location>
</feature>
<evidence type="ECO:0000313" key="7">
    <source>
        <dbReference type="EMBL" id="KAF8821701.1"/>
    </source>
</evidence>
<accession>A0ABQ7JCJ7</accession>
<name>A0ABQ7JCJ7_9APIC</name>
<dbReference type="InterPro" id="IPR007854">
    <property type="entry name" value="Fip1_dom"/>
</dbReference>
<feature type="region of interest" description="Disordered" evidence="5">
    <location>
        <begin position="77"/>
        <end position="106"/>
    </location>
</feature>
<keyword evidence="3" id="KW-0507">mRNA processing</keyword>
<comment type="caution">
    <text evidence="7">The sequence shown here is derived from an EMBL/GenBank/DDBJ whole genome shotgun (WGS) entry which is preliminary data.</text>
</comment>
<protein>
    <recommendedName>
        <fullName evidence="6">Pre-mRNA polyadenylation factor Fip1 domain-containing protein</fullName>
    </recommendedName>
</protein>
<evidence type="ECO:0000256" key="1">
    <source>
        <dbReference type="ARBA" id="ARBA00004123"/>
    </source>
</evidence>
<feature type="domain" description="Pre-mRNA polyadenylation factor Fip1" evidence="6">
    <location>
        <begin position="144"/>
        <end position="176"/>
    </location>
</feature>
<keyword evidence="8" id="KW-1185">Reference proteome</keyword>
<comment type="similarity">
    <text evidence="2">Belongs to the FIP1 family.</text>
</comment>
<dbReference type="Proteomes" id="UP000823046">
    <property type="component" value="Unassembled WGS sequence"/>
</dbReference>
<sequence length="259" mass="29435">PVGIDTALQCLGLTYMFSFSNDTTLLCDCSIFLAFVKWYVARMRRSEDESISFTDSGQNPNSHDEETLLASTNFSLKQPSAAQSPKRLKTDPRVVSSTGHSGGGKGAIQGHSFNLSLNTEQLDPQAAKELATQKIEVFMEWELSNDRPWVYARDRAAWFNYGLNEDSFKEWIQHQLLIRLERLRRHKVETFDEDDGIIFSPGRMQMPDYYNHHLIHSEATSVNLQRVSHPLIDKMGVTSSDGLDENPYYSQWPGQVAPN</sequence>
<evidence type="ECO:0000256" key="5">
    <source>
        <dbReference type="SAM" id="MobiDB-lite"/>
    </source>
</evidence>
<reference evidence="7 8" key="1">
    <citation type="journal article" date="2020" name="bioRxiv">
        <title>Metabolic contributions of an alphaproteobacterial endosymbiont in the apicomplexan Cardiosporidium cionae.</title>
        <authorList>
            <person name="Hunter E.S."/>
            <person name="Paight C.J."/>
            <person name="Lane C.E."/>
        </authorList>
    </citation>
    <scope>NUCLEOTIDE SEQUENCE [LARGE SCALE GENOMIC DNA]</scope>
    <source>
        <strain evidence="7">ESH_2018</strain>
    </source>
</reference>
<evidence type="ECO:0000256" key="2">
    <source>
        <dbReference type="ARBA" id="ARBA00007459"/>
    </source>
</evidence>
<evidence type="ECO:0000256" key="4">
    <source>
        <dbReference type="ARBA" id="ARBA00023242"/>
    </source>
</evidence>
<evidence type="ECO:0000313" key="8">
    <source>
        <dbReference type="Proteomes" id="UP000823046"/>
    </source>
</evidence>
<organism evidence="7 8">
    <name type="scientific">Cardiosporidium cionae</name>
    <dbReference type="NCBI Taxonomy" id="476202"/>
    <lineage>
        <taxon>Eukaryota</taxon>
        <taxon>Sar</taxon>
        <taxon>Alveolata</taxon>
        <taxon>Apicomplexa</taxon>
        <taxon>Aconoidasida</taxon>
        <taxon>Nephromycida</taxon>
        <taxon>Cardiosporidium</taxon>
    </lineage>
</organism>
<dbReference type="EMBL" id="JADAQX010000141">
    <property type="protein sequence ID" value="KAF8821701.1"/>
    <property type="molecule type" value="Genomic_DNA"/>
</dbReference>
<proteinExistence type="inferred from homology"/>
<dbReference type="Pfam" id="PF05182">
    <property type="entry name" value="Fip1"/>
    <property type="match status" value="1"/>
</dbReference>